<reference evidence="2" key="1">
    <citation type="submission" date="2023-01" db="EMBL/GenBank/DDBJ databases">
        <title>Genome assembly of the deep-sea coral Lophelia pertusa.</title>
        <authorList>
            <person name="Herrera S."/>
            <person name="Cordes E."/>
        </authorList>
    </citation>
    <scope>NUCLEOTIDE SEQUENCE</scope>
    <source>
        <strain evidence="2">USNM1676648</strain>
        <tissue evidence="2">Polyp</tissue>
    </source>
</reference>
<dbReference type="AlphaFoldDB" id="A0A9W9YLF9"/>
<dbReference type="PANTHER" id="PTHR43404:SF1">
    <property type="entry name" value="MNN4P"/>
    <property type="match status" value="1"/>
</dbReference>
<dbReference type="Proteomes" id="UP001163046">
    <property type="component" value="Unassembled WGS sequence"/>
</dbReference>
<name>A0A9W9YLF9_9CNID</name>
<protein>
    <recommendedName>
        <fullName evidence="1">LicD/FKTN/FKRP nucleotidyltransferase domain-containing protein</fullName>
    </recommendedName>
</protein>
<dbReference type="InterPro" id="IPR007074">
    <property type="entry name" value="LicD/FKTN/FKRP_NTP_transf"/>
</dbReference>
<keyword evidence="3" id="KW-1185">Reference proteome</keyword>
<accession>A0A9W9YLF9</accession>
<evidence type="ECO:0000313" key="3">
    <source>
        <dbReference type="Proteomes" id="UP001163046"/>
    </source>
</evidence>
<organism evidence="2 3">
    <name type="scientific">Desmophyllum pertusum</name>
    <dbReference type="NCBI Taxonomy" id="174260"/>
    <lineage>
        <taxon>Eukaryota</taxon>
        <taxon>Metazoa</taxon>
        <taxon>Cnidaria</taxon>
        <taxon>Anthozoa</taxon>
        <taxon>Hexacorallia</taxon>
        <taxon>Scleractinia</taxon>
        <taxon>Caryophylliina</taxon>
        <taxon>Caryophylliidae</taxon>
        <taxon>Desmophyllum</taxon>
    </lineage>
</organism>
<proteinExistence type="predicted"/>
<comment type="caution">
    <text evidence="2">The sequence shown here is derived from an EMBL/GenBank/DDBJ whole genome shotgun (WGS) entry which is preliminary data.</text>
</comment>
<evidence type="ECO:0000313" key="2">
    <source>
        <dbReference type="EMBL" id="KAJ7356354.1"/>
    </source>
</evidence>
<dbReference type="GO" id="GO:0009100">
    <property type="term" value="P:glycoprotein metabolic process"/>
    <property type="evidence" value="ECO:0007669"/>
    <property type="project" value="UniProtKB-ARBA"/>
</dbReference>
<dbReference type="PANTHER" id="PTHR43404">
    <property type="entry name" value="LIPOPOLYSACCHARIDE CHOLINEPHOSPHOTRANSFERASE LICD"/>
    <property type="match status" value="1"/>
</dbReference>
<dbReference type="Pfam" id="PF04991">
    <property type="entry name" value="LicD"/>
    <property type="match status" value="1"/>
</dbReference>
<evidence type="ECO:0000259" key="1">
    <source>
        <dbReference type="Pfam" id="PF04991"/>
    </source>
</evidence>
<dbReference type="OrthoDB" id="10000016at2759"/>
<dbReference type="InterPro" id="IPR052942">
    <property type="entry name" value="LPS_cholinephosphotransferase"/>
</dbReference>
<dbReference type="EMBL" id="MU827322">
    <property type="protein sequence ID" value="KAJ7356354.1"/>
    <property type="molecule type" value="Genomic_DNA"/>
</dbReference>
<sequence length="159" mass="18405">MNQVGIEYRIAYGTLLGAVRSQTSIPYTEDVDVVIHKADNDRYASFWLMQQILGPRYFVAWKTKPARDNSLESDTLFDSKILKEMEKLLPVKPIEPQQCLVDMYPSPEEWFGKSTQVTTNNRQYPGVSDNVDAFLRRFYGDDYMEMRPEIHSNGDSTVH</sequence>
<feature type="domain" description="LicD/FKTN/FKRP nucleotidyltransferase" evidence="1">
    <location>
        <begin position="3"/>
        <end position="59"/>
    </location>
</feature>
<gene>
    <name evidence="2" type="ORF">OS493_025463</name>
</gene>